<evidence type="ECO:0000313" key="1">
    <source>
        <dbReference type="EMBL" id="QDV44469.1"/>
    </source>
</evidence>
<dbReference type="KEGG" id="snep:Enr13x_43350"/>
<proteinExistence type="predicted"/>
<reference evidence="1 2" key="1">
    <citation type="submission" date="2019-03" db="EMBL/GenBank/DDBJ databases">
        <title>Deep-cultivation of Planctomycetes and their phenomic and genomic characterization uncovers novel biology.</title>
        <authorList>
            <person name="Wiegand S."/>
            <person name="Jogler M."/>
            <person name="Boedeker C."/>
            <person name="Pinto D."/>
            <person name="Vollmers J."/>
            <person name="Rivas-Marin E."/>
            <person name="Kohn T."/>
            <person name="Peeters S.H."/>
            <person name="Heuer A."/>
            <person name="Rast P."/>
            <person name="Oberbeckmann S."/>
            <person name="Bunk B."/>
            <person name="Jeske O."/>
            <person name="Meyerdierks A."/>
            <person name="Storesund J.E."/>
            <person name="Kallscheuer N."/>
            <person name="Luecker S."/>
            <person name="Lage O.M."/>
            <person name="Pohl T."/>
            <person name="Merkel B.J."/>
            <person name="Hornburger P."/>
            <person name="Mueller R.-W."/>
            <person name="Bruemmer F."/>
            <person name="Labrenz M."/>
            <person name="Spormann A.M."/>
            <person name="Op den Camp H."/>
            <person name="Overmann J."/>
            <person name="Amann R."/>
            <person name="Jetten M.S.M."/>
            <person name="Mascher T."/>
            <person name="Medema M.H."/>
            <person name="Devos D.P."/>
            <person name="Kaster A.-K."/>
            <person name="Ovreas L."/>
            <person name="Rohde M."/>
            <person name="Galperin M.Y."/>
            <person name="Jogler C."/>
        </authorList>
    </citation>
    <scope>NUCLEOTIDE SEQUENCE [LARGE SCALE GENOMIC DNA]</scope>
    <source>
        <strain evidence="1 2">Enr13</strain>
    </source>
</reference>
<gene>
    <name evidence="1" type="ORF">Enr13x_43350</name>
</gene>
<dbReference type="RefSeq" id="WP_145388808.1">
    <property type="nucleotide sequence ID" value="NZ_CP037423.1"/>
</dbReference>
<evidence type="ECO:0008006" key="3">
    <source>
        <dbReference type="Google" id="ProtNLM"/>
    </source>
</evidence>
<sequence length="139" mass="14643">MNRHTIFLAASLMLLVLEYADGQGPLGPPRMPNAGGGLQPQIANSSTTDATAIALRNLPNPQTLAQMMITNYDADASGELNPSELQTALEGLRTMIVQQTQVAQTAVAAQQTQRSFQNVMRNPVNAGIAPPPPAGRPGL</sequence>
<protein>
    <recommendedName>
        <fullName evidence="3">EF-hand domain-containing protein</fullName>
    </recommendedName>
</protein>
<dbReference type="EMBL" id="CP037423">
    <property type="protein sequence ID" value="QDV44469.1"/>
    <property type="molecule type" value="Genomic_DNA"/>
</dbReference>
<organism evidence="1 2">
    <name type="scientific">Stieleria neptunia</name>
    <dbReference type="NCBI Taxonomy" id="2527979"/>
    <lineage>
        <taxon>Bacteria</taxon>
        <taxon>Pseudomonadati</taxon>
        <taxon>Planctomycetota</taxon>
        <taxon>Planctomycetia</taxon>
        <taxon>Pirellulales</taxon>
        <taxon>Pirellulaceae</taxon>
        <taxon>Stieleria</taxon>
    </lineage>
</organism>
<dbReference type="Proteomes" id="UP000319004">
    <property type="component" value="Chromosome"/>
</dbReference>
<accession>A0A518HUG5</accession>
<keyword evidence="2" id="KW-1185">Reference proteome</keyword>
<dbReference type="PROSITE" id="PS00018">
    <property type="entry name" value="EF_HAND_1"/>
    <property type="match status" value="1"/>
</dbReference>
<dbReference type="AlphaFoldDB" id="A0A518HUG5"/>
<evidence type="ECO:0000313" key="2">
    <source>
        <dbReference type="Proteomes" id="UP000319004"/>
    </source>
</evidence>
<name>A0A518HUG5_9BACT</name>
<dbReference type="InterPro" id="IPR018247">
    <property type="entry name" value="EF_Hand_1_Ca_BS"/>
</dbReference>